<name>A0A8X6TX45_NEPPI</name>
<comment type="caution">
    <text evidence="2">The sequence shown here is derived from an EMBL/GenBank/DDBJ whole genome shotgun (WGS) entry which is preliminary data.</text>
</comment>
<dbReference type="OrthoDB" id="6408905at2759"/>
<feature type="signal peptide" evidence="1">
    <location>
        <begin position="1"/>
        <end position="21"/>
    </location>
</feature>
<evidence type="ECO:0000313" key="3">
    <source>
        <dbReference type="Proteomes" id="UP000887013"/>
    </source>
</evidence>
<accession>A0A8X6TX45</accession>
<organism evidence="2 3">
    <name type="scientific">Nephila pilipes</name>
    <name type="common">Giant wood spider</name>
    <name type="synonym">Nephila maculata</name>
    <dbReference type="NCBI Taxonomy" id="299642"/>
    <lineage>
        <taxon>Eukaryota</taxon>
        <taxon>Metazoa</taxon>
        <taxon>Ecdysozoa</taxon>
        <taxon>Arthropoda</taxon>
        <taxon>Chelicerata</taxon>
        <taxon>Arachnida</taxon>
        <taxon>Araneae</taxon>
        <taxon>Araneomorphae</taxon>
        <taxon>Entelegynae</taxon>
        <taxon>Araneoidea</taxon>
        <taxon>Nephilidae</taxon>
        <taxon>Nephila</taxon>
    </lineage>
</organism>
<keyword evidence="1" id="KW-0732">Signal</keyword>
<gene>
    <name evidence="2" type="primary">X975_15775</name>
    <name evidence="2" type="ORF">NPIL_603631</name>
</gene>
<proteinExistence type="predicted"/>
<dbReference type="EMBL" id="BMAW01066007">
    <property type="protein sequence ID" value="GFT52956.1"/>
    <property type="molecule type" value="Genomic_DNA"/>
</dbReference>
<protein>
    <submittedName>
        <fullName evidence="2">Uncharacterized protein</fullName>
    </submittedName>
</protein>
<sequence>MTLNRFVAIFIVTVLVSPVLTYPWVDSYHHPINYRRFGFPSRALKHGPTPKFDKDVQDRILSFIDPFYTPTTPSWEDIKPYLKDKGIDYPKNFFAMHPNVVGK</sequence>
<dbReference type="AlphaFoldDB" id="A0A8X6TX45"/>
<evidence type="ECO:0000256" key="1">
    <source>
        <dbReference type="SAM" id="SignalP"/>
    </source>
</evidence>
<evidence type="ECO:0000313" key="2">
    <source>
        <dbReference type="EMBL" id="GFT52956.1"/>
    </source>
</evidence>
<keyword evidence="3" id="KW-1185">Reference proteome</keyword>
<reference evidence="2" key="1">
    <citation type="submission" date="2020-08" db="EMBL/GenBank/DDBJ databases">
        <title>Multicomponent nature underlies the extraordinary mechanical properties of spider dragline silk.</title>
        <authorList>
            <person name="Kono N."/>
            <person name="Nakamura H."/>
            <person name="Mori M."/>
            <person name="Yoshida Y."/>
            <person name="Ohtoshi R."/>
            <person name="Malay A.D."/>
            <person name="Moran D.A.P."/>
            <person name="Tomita M."/>
            <person name="Numata K."/>
            <person name="Arakawa K."/>
        </authorList>
    </citation>
    <scope>NUCLEOTIDE SEQUENCE</scope>
</reference>
<feature type="chain" id="PRO_5036485868" evidence="1">
    <location>
        <begin position="22"/>
        <end position="103"/>
    </location>
</feature>
<dbReference type="Proteomes" id="UP000887013">
    <property type="component" value="Unassembled WGS sequence"/>
</dbReference>